<dbReference type="GO" id="GO:0008017">
    <property type="term" value="F:microtubule binding"/>
    <property type="evidence" value="ECO:0007669"/>
    <property type="project" value="TreeGrafter"/>
</dbReference>
<feature type="region of interest" description="Disordered" evidence="2">
    <location>
        <begin position="85"/>
        <end position="104"/>
    </location>
</feature>
<dbReference type="GO" id="GO:0005737">
    <property type="term" value="C:cytoplasm"/>
    <property type="evidence" value="ECO:0007669"/>
    <property type="project" value="TreeGrafter"/>
</dbReference>
<evidence type="ECO:0008006" key="5">
    <source>
        <dbReference type="Google" id="ProtNLM"/>
    </source>
</evidence>
<dbReference type="AlphaFoldDB" id="A0A067JSB3"/>
<dbReference type="PANTHER" id="PTHR31807:SF27">
    <property type="entry name" value="QWRF MOTIF-CONTAINING PROTEIN 7"/>
    <property type="match status" value="1"/>
</dbReference>
<dbReference type="Pfam" id="PF04484">
    <property type="entry name" value="QWRF"/>
    <property type="match status" value="1"/>
</dbReference>
<dbReference type="EMBL" id="KK915447">
    <property type="protein sequence ID" value="KDP22439.1"/>
    <property type="molecule type" value="Genomic_DNA"/>
</dbReference>
<name>A0A067JSB3_JATCU</name>
<protein>
    <recommendedName>
        <fullName evidence="5">QWRF motif-containing protein 7</fullName>
    </recommendedName>
</protein>
<dbReference type="InterPro" id="IPR007573">
    <property type="entry name" value="QWRF"/>
</dbReference>
<feature type="compositionally biased region" description="Polar residues" evidence="2">
    <location>
        <begin position="26"/>
        <end position="38"/>
    </location>
</feature>
<evidence type="ECO:0000313" key="4">
    <source>
        <dbReference type="Proteomes" id="UP000027138"/>
    </source>
</evidence>
<evidence type="ECO:0000313" key="3">
    <source>
        <dbReference type="EMBL" id="KDP22439.1"/>
    </source>
</evidence>
<reference evidence="3 4" key="1">
    <citation type="journal article" date="2014" name="PLoS ONE">
        <title>Global Analysis of Gene Expression Profiles in Physic Nut (Jatropha curcas L.) Seedlings Exposed to Salt Stress.</title>
        <authorList>
            <person name="Zhang L."/>
            <person name="Zhang C."/>
            <person name="Wu P."/>
            <person name="Chen Y."/>
            <person name="Li M."/>
            <person name="Jiang H."/>
            <person name="Wu G."/>
        </authorList>
    </citation>
    <scope>NUCLEOTIDE SEQUENCE [LARGE SCALE GENOMIC DNA]</scope>
    <source>
        <strain evidence="4">cv. GZQX0401</strain>
        <tissue evidence="3">Young leaves</tissue>
    </source>
</reference>
<dbReference type="Proteomes" id="UP000027138">
    <property type="component" value="Unassembled WGS sequence"/>
</dbReference>
<gene>
    <name evidence="3" type="ORF">JCGZ_26270</name>
</gene>
<comment type="similarity">
    <text evidence="1">Belongs to the QWRF family.</text>
</comment>
<evidence type="ECO:0000256" key="2">
    <source>
        <dbReference type="SAM" id="MobiDB-lite"/>
    </source>
</evidence>
<proteinExistence type="inferred from homology"/>
<dbReference type="PANTHER" id="PTHR31807">
    <property type="entry name" value="AUGMIN FAMILY MEMBER"/>
    <property type="match status" value="1"/>
</dbReference>
<evidence type="ECO:0000256" key="1">
    <source>
        <dbReference type="ARBA" id="ARBA00010016"/>
    </source>
</evidence>
<organism evidence="3 4">
    <name type="scientific">Jatropha curcas</name>
    <name type="common">Barbados nut</name>
    <dbReference type="NCBI Taxonomy" id="180498"/>
    <lineage>
        <taxon>Eukaryota</taxon>
        <taxon>Viridiplantae</taxon>
        <taxon>Streptophyta</taxon>
        <taxon>Embryophyta</taxon>
        <taxon>Tracheophyta</taxon>
        <taxon>Spermatophyta</taxon>
        <taxon>Magnoliopsida</taxon>
        <taxon>eudicotyledons</taxon>
        <taxon>Gunneridae</taxon>
        <taxon>Pentapetalae</taxon>
        <taxon>rosids</taxon>
        <taxon>fabids</taxon>
        <taxon>Malpighiales</taxon>
        <taxon>Euphorbiaceae</taxon>
        <taxon>Crotonoideae</taxon>
        <taxon>Jatropheae</taxon>
        <taxon>Jatropha</taxon>
    </lineage>
</organism>
<dbReference type="OrthoDB" id="663033at2759"/>
<accession>A0A067JSB3</accession>
<dbReference type="GO" id="GO:0005880">
    <property type="term" value="C:nuclear microtubule"/>
    <property type="evidence" value="ECO:0007669"/>
    <property type="project" value="TreeGrafter"/>
</dbReference>
<feature type="region of interest" description="Disordered" evidence="2">
    <location>
        <begin position="1"/>
        <end position="74"/>
    </location>
</feature>
<dbReference type="STRING" id="180498.A0A067JSB3"/>
<keyword evidence="4" id="KW-1185">Reference proteome</keyword>
<dbReference type="GO" id="GO:0051225">
    <property type="term" value="P:spindle assembly"/>
    <property type="evidence" value="ECO:0007669"/>
    <property type="project" value="TreeGrafter"/>
</dbReference>
<sequence>MEYPLTRRNPPTPTPPSPRLVRSRSGSENNSTSINSSQRFTNRSKSTTRSSRNIPDQENVILKKPNNQQSGSKDGFVRFLQLGSPRYSPATNKRSKMAPKSPSAWALSPGRSMFNMFPPDSPAVLGREVDKVKGTRRGGGMTGVLKYFRQKRLSTVQEEEYRRFRVLHNRLLQWRFANAKTEASLAAVKIVAEDRLFHVWLRIFNARNTILEKRIEIQRVKHEIKLFQIINPQMNMLNDWSKIERKNCEAVGRVTRKLSALTLKLPLVEEAKGDVESIHKAMRAAVEVMDNMEATITKFLSEQVEKILYLLTELTSTLEHQKESLMEMETIVTLLAKLLEWEKSIRVQLMQVVRESRNEQSL</sequence>
<feature type="compositionally biased region" description="Low complexity" evidence="2">
    <location>
        <begin position="39"/>
        <end position="52"/>
    </location>
</feature>